<dbReference type="SMART" id="SM00320">
    <property type="entry name" value="WD40"/>
    <property type="match status" value="5"/>
</dbReference>
<keyword evidence="1" id="KW-0808">Transferase</keyword>
<dbReference type="InterPro" id="IPR011009">
    <property type="entry name" value="Kinase-like_dom_sf"/>
</dbReference>
<dbReference type="Gene3D" id="2.130.10.10">
    <property type="entry name" value="YVTN repeat-like/Quinoprotein amine dehydrogenase"/>
    <property type="match status" value="2"/>
</dbReference>
<organism evidence="9 10">
    <name type="scientific">Streptomyces glaucescens</name>
    <dbReference type="NCBI Taxonomy" id="1907"/>
    <lineage>
        <taxon>Bacteria</taxon>
        <taxon>Bacillati</taxon>
        <taxon>Actinomycetota</taxon>
        <taxon>Actinomycetes</taxon>
        <taxon>Kitasatosporales</taxon>
        <taxon>Streptomycetaceae</taxon>
        <taxon>Streptomyces</taxon>
    </lineage>
</organism>
<dbReference type="STRING" id="1907.SGLAU_27740"/>
<protein>
    <recommendedName>
        <fullName evidence="8">Protein kinase domain-containing protein</fullName>
    </recommendedName>
</protein>
<feature type="region of interest" description="Disordered" evidence="6">
    <location>
        <begin position="325"/>
        <end position="347"/>
    </location>
</feature>
<keyword evidence="2 5" id="KW-0547">Nucleotide-binding</keyword>
<keyword evidence="4 5" id="KW-0067">ATP-binding</keyword>
<dbReference type="PROSITE" id="PS50011">
    <property type="entry name" value="PROTEIN_KINASE_DOM"/>
    <property type="match status" value="1"/>
</dbReference>
<dbReference type="InterPro" id="IPR000719">
    <property type="entry name" value="Prot_kinase_dom"/>
</dbReference>
<keyword evidence="3" id="KW-0418">Kinase</keyword>
<feature type="region of interest" description="Disordered" evidence="6">
    <location>
        <begin position="1"/>
        <end position="20"/>
    </location>
</feature>
<evidence type="ECO:0000313" key="9">
    <source>
        <dbReference type="EMBL" id="AIS01485.1"/>
    </source>
</evidence>
<accession>A0A089XJW8</accession>
<keyword evidence="7" id="KW-0812">Transmembrane</keyword>
<dbReference type="Pfam" id="PF00069">
    <property type="entry name" value="Pkinase"/>
    <property type="match status" value="1"/>
</dbReference>
<gene>
    <name evidence="9" type="ORF">SGLAU_27740</name>
</gene>
<dbReference type="InterPro" id="IPR017441">
    <property type="entry name" value="Protein_kinase_ATP_BS"/>
</dbReference>
<evidence type="ECO:0000313" key="10">
    <source>
        <dbReference type="Proteomes" id="UP000029482"/>
    </source>
</evidence>
<evidence type="ECO:0000256" key="6">
    <source>
        <dbReference type="SAM" id="MobiDB-lite"/>
    </source>
</evidence>
<evidence type="ECO:0000259" key="8">
    <source>
        <dbReference type="PROSITE" id="PS50011"/>
    </source>
</evidence>
<feature type="binding site" evidence="5">
    <location>
        <position position="50"/>
    </location>
    <ligand>
        <name>ATP</name>
        <dbReference type="ChEBI" id="CHEBI:30616"/>
    </ligand>
</feature>
<feature type="domain" description="Protein kinase" evidence="8">
    <location>
        <begin position="22"/>
        <end position="280"/>
    </location>
</feature>
<keyword evidence="10" id="KW-1185">Reference proteome</keyword>
<dbReference type="InterPro" id="IPR001680">
    <property type="entry name" value="WD40_rpt"/>
</dbReference>
<dbReference type="InterPro" id="IPR015943">
    <property type="entry name" value="WD40/YVTN_repeat-like_dom_sf"/>
</dbReference>
<dbReference type="EMBL" id="CP009438">
    <property type="protein sequence ID" value="AIS01485.1"/>
    <property type="molecule type" value="Genomic_DNA"/>
</dbReference>
<dbReference type="CDD" id="cd14014">
    <property type="entry name" value="STKc_PknB_like"/>
    <property type="match status" value="1"/>
</dbReference>
<dbReference type="Proteomes" id="UP000029482">
    <property type="component" value="Chromosome"/>
</dbReference>
<dbReference type="HOGENOM" id="CLU_000288_135_1_11"/>
<evidence type="ECO:0000256" key="4">
    <source>
        <dbReference type="ARBA" id="ARBA00022840"/>
    </source>
</evidence>
<dbReference type="GO" id="GO:0004674">
    <property type="term" value="F:protein serine/threonine kinase activity"/>
    <property type="evidence" value="ECO:0007669"/>
    <property type="project" value="TreeGrafter"/>
</dbReference>
<proteinExistence type="predicted"/>
<evidence type="ECO:0000256" key="3">
    <source>
        <dbReference type="ARBA" id="ARBA00022777"/>
    </source>
</evidence>
<feature type="transmembrane region" description="Helical" evidence="7">
    <location>
        <begin position="303"/>
        <end position="324"/>
    </location>
</feature>
<dbReference type="PANTHER" id="PTHR43289:SF34">
    <property type="entry name" value="SERINE_THREONINE-PROTEIN KINASE YBDM-RELATED"/>
    <property type="match status" value="1"/>
</dbReference>
<dbReference type="SUPFAM" id="SSF56112">
    <property type="entry name" value="Protein kinase-like (PK-like)"/>
    <property type="match status" value="1"/>
</dbReference>
<dbReference type="GO" id="GO:0005524">
    <property type="term" value="F:ATP binding"/>
    <property type="evidence" value="ECO:0007669"/>
    <property type="project" value="UniProtKB-UniRule"/>
</dbReference>
<dbReference type="InterPro" id="IPR011044">
    <property type="entry name" value="Quino_amine_DH_bsu"/>
</dbReference>
<dbReference type="Pfam" id="PF00400">
    <property type="entry name" value="WD40"/>
    <property type="match status" value="1"/>
</dbReference>
<dbReference type="SUPFAM" id="SSF50969">
    <property type="entry name" value="YVTN repeat-like/Quinoprotein amine dehydrogenase"/>
    <property type="match status" value="1"/>
</dbReference>
<keyword evidence="7" id="KW-1133">Transmembrane helix</keyword>
<dbReference type="eggNOG" id="COG0515">
    <property type="taxonomic scope" value="Bacteria"/>
</dbReference>
<dbReference type="Gene3D" id="1.10.510.10">
    <property type="entry name" value="Transferase(Phosphotransferase) domain 1"/>
    <property type="match status" value="1"/>
</dbReference>
<evidence type="ECO:0000256" key="2">
    <source>
        <dbReference type="ARBA" id="ARBA00022741"/>
    </source>
</evidence>
<dbReference type="AlphaFoldDB" id="A0A089XJW8"/>
<sequence>MTSDMRRQQPLEASDPQEAGPYRLQARLGQGATGRVYLGWSRSGRAAAVKIISPQLASDEGFRRRLTEETAAHRQATGPGLLETVAADLAADPPWLASPHVPGVSLAEAVREYGPLPPATVRVLGAGLAEALATLHETGLVHATLQPHKVLLAAKGPRLTPFAATRALDAADPSRTVSAADGRFLAPEQARGQHVGPESDVFSLAVLLALASTGRTPFRNGPGAEALRSIVEDAPDLDGVPEPLRGLLATALAKAPQQRISPERMLHQLTRAAPQREHWLPEALAARAAAAPDRPRWLRRRTLLLAMGGAGALAAAGAATALMLDGSDDPDDKSASGGRSGGEGVAGDAVLKPVHTLDLGRSDNGGHLSYSPDGKQLAVALTDRVMLWDADSRRKLTDLTDDNVLFTTGVAYSPGGLLALGYHRKFTLDNYALDLGGITVWDTGGSEPKRVARLELPTEDKVMLGMEAVALSRDGRLAASARSARDAIGKVQVWEVGSGRKVADLVIGKGRGNSTSAARCLAFSPDGTLLAAGWGTELQGGVTLFRTDGWAQAGELPLKDTDAFGVTSVAFTPDGRTLAGSFGGLALWDVPGRRLIARIGTAGDQNQTLAVSPDGSTVALGGGGEGYGGRVTLYDLRTRQRKITVPSGRSGTSDLAFHPDGRTLAGVVTTTKMLTAVQLWTVE</sequence>
<evidence type="ECO:0000256" key="7">
    <source>
        <dbReference type="SAM" id="Phobius"/>
    </source>
</evidence>
<keyword evidence="7" id="KW-0472">Membrane</keyword>
<reference evidence="10" key="1">
    <citation type="journal article" date="2015" name="J. Biotechnol.">
        <title>Complete genome sequence of the actinobacterium Streptomyces glaucescens GLA.O (DSM 40922) consisting of a linear chromosome and one linear plasmid.</title>
        <authorList>
            <person name="Ortseifen V."/>
            <person name="Winkler A."/>
            <person name="Albersmeier A."/>
            <person name="Wendler S."/>
            <person name="Puhler A."/>
            <person name="Kalinowski J."/>
            <person name="Ruckert C."/>
        </authorList>
    </citation>
    <scope>NUCLEOTIDE SEQUENCE [LARGE SCALE GENOMIC DNA]</scope>
    <source>
        <strain evidence="10">DSM 40922 / GLA O</strain>
    </source>
</reference>
<dbReference type="PANTHER" id="PTHR43289">
    <property type="entry name" value="MITOGEN-ACTIVATED PROTEIN KINASE KINASE KINASE 20-RELATED"/>
    <property type="match status" value="1"/>
</dbReference>
<evidence type="ECO:0000256" key="1">
    <source>
        <dbReference type="ARBA" id="ARBA00022679"/>
    </source>
</evidence>
<name>A0A089XJW8_STRGA</name>
<dbReference type="RefSeq" id="WP_052413911.1">
    <property type="nucleotide sequence ID" value="NZ_CP009438.1"/>
</dbReference>
<evidence type="ECO:0000256" key="5">
    <source>
        <dbReference type="PROSITE-ProRule" id="PRU10141"/>
    </source>
</evidence>
<dbReference type="Gene3D" id="3.30.200.20">
    <property type="entry name" value="Phosphorylase Kinase, domain 1"/>
    <property type="match status" value="1"/>
</dbReference>
<dbReference type="eggNOG" id="COG2319">
    <property type="taxonomic scope" value="Bacteria"/>
</dbReference>
<dbReference type="OrthoDB" id="951193at2"/>
<dbReference type="KEGG" id="sgu:SGLAU_27740"/>
<dbReference type="PROSITE" id="PS00107">
    <property type="entry name" value="PROTEIN_KINASE_ATP"/>
    <property type="match status" value="1"/>
</dbReference>